<sequence>MILYRQAINEDFDFTFILKRSTSKKLVEKIWGWDEDVQLKYHKNQFNPNEIKIIIYGENEVGDISTFITENILLIENILIDPDSQGRNIGTRVLLDTIETASEYNRIIELQVLKN</sequence>
<dbReference type="InterPro" id="IPR000182">
    <property type="entry name" value="GNAT_dom"/>
</dbReference>
<evidence type="ECO:0000313" key="2">
    <source>
        <dbReference type="EMBL" id="TKB99298.1"/>
    </source>
</evidence>
<dbReference type="GO" id="GO:0016747">
    <property type="term" value="F:acyltransferase activity, transferring groups other than amino-acyl groups"/>
    <property type="evidence" value="ECO:0007669"/>
    <property type="project" value="InterPro"/>
</dbReference>
<protein>
    <submittedName>
        <fullName evidence="2">GNAT family N-acetyltransferase</fullName>
    </submittedName>
</protein>
<feature type="domain" description="N-acetyltransferase" evidence="1">
    <location>
        <begin position="2"/>
        <end position="115"/>
    </location>
</feature>
<dbReference type="Proteomes" id="UP000310477">
    <property type="component" value="Unassembled WGS sequence"/>
</dbReference>
<dbReference type="InterPro" id="IPR016181">
    <property type="entry name" value="Acyl_CoA_acyltransferase"/>
</dbReference>
<accession>A0A4U1C2M6</accession>
<organism evidence="2 3">
    <name type="scientific">Pedobacter cryotolerans</name>
    <dbReference type="NCBI Taxonomy" id="2571270"/>
    <lineage>
        <taxon>Bacteria</taxon>
        <taxon>Pseudomonadati</taxon>
        <taxon>Bacteroidota</taxon>
        <taxon>Sphingobacteriia</taxon>
        <taxon>Sphingobacteriales</taxon>
        <taxon>Sphingobacteriaceae</taxon>
        <taxon>Pedobacter</taxon>
    </lineage>
</organism>
<comment type="caution">
    <text evidence="2">The sequence shown here is derived from an EMBL/GenBank/DDBJ whole genome shotgun (WGS) entry which is preliminary data.</text>
</comment>
<dbReference type="Gene3D" id="3.40.630.30">
    <property type="match status" value="1"/>
</dbReference>
<keyword evidence="2" id="KW-0808">Transferase</keyword>
<name>A0A4U1C2M6_9SPHI</name>
<keyword evidence="3" id="KW-1185">Reference proteome</keyword>
<evidence type="ECO:0000313" key="3">
    <source>
        <dbReference type="Proteomes" id="UP000310477"/>
    </source>
</evidence>
<evidence type="ECO:0000259" key="1">
    <source>
        <dbReference type="PROSITE" id="PS51186"/>
    </source>
</evidence>
<dbReference type="EMBL" id="SWBO01000007">
    <property type="protein sequence ID" value="TKB99298.1"/>
    <property type="molecule type" value="Genomic_DNA"/>
</dbReference>
<reference evidence="2 3" key="1">
    <citation type="submission" date="2019-04" db="EMBL/GenBank/DDBJ databases">
        <title>Pedobacter sp. AR-2-6 sp. nov., isolated from Arctic soil.</title>
        <authorList>
            <person name="Dahal R.H."/>
            <person name="Kim D.-U."/>
        </authorList>
    </citation>
    <scope>NUCLEOTIDE SEQUENCE [LARGE SCALE GENOMIC DNA]</scope>
    <source>
        <strain evidence="2 3">AR-2-6</strain>
    </source>
</reference>
<proteinExistence type="predicted"/>
<dbReference type="OrthoDB" id="7585366at2"/>
<dbReference type="RefSeq" id="WP_136877418.1">
    <property type="nucleotide sequence ID" value="NZ_SWBO01000007.1"/>
</dbReference>
<dbReference type="SUPFAM" id="SSF55729">
    <property type="entry name" value="Acyl-CoA N-acyltransferases (Nat)"/>
    <property type="match status" value="1"/>
</dbReference>
<gene>
    <name evidence="2" type="ORF">FA045_12470</name>
</gene>
<dbReference type="PROSITE" id="PS51186">
    <property type="entry name" value="GNAT"/>
    <property type="match status" value="1"/>
</dbReference>
<dbReference type="AlphaFoldDB" id="A0A4U1C2M6"/>